<dbReference type="GO" id="GO:0016020">
    <property type="term" value="C:membrane"/>
    <property type="evidence" value="ECO:0007669"/>
    <property type="project" value="UniProtKB-SubCell"/>
</dbReference>
<evidence type="ECO:0000256" key="3">
    <source>
        <dbReference type="ARBA" id="ARBA00022692"/>
    </source>
</evidence>
<feature type="transmembrane region" description="Helical" evidence="6">
    <location>
        <begin position="122"/>
        <end position="138"/>
    </location>
</feature>
<dbReference type="InterPro" id="IPR050638">
    <property type="entry name" value="AA-Vitamin_Transporters"/>
</dbReference>
<dbReference type="PANTHER" id="PTHR32322:SF2">
    <property type="entry name" value="EAMA DOMAIN-CONTAINING PROTEIN"/>
    <property type="match status" value="1"/>
</dbReference>
<evidence type="ECO:0000256" key="1">
    <source>
        <dbReference type="ARBA" id="ARBA00004141"/>
    </source>
</evidence>
<feature type="transmembrane region" description="Helical" evidence="6">
    <location>
        <begin position="263"/>
        <end position="280"/>
    </location>
</feature>
<evidence type="ECO:0000256" key="5">
    <source>
        <dbReference type="ARBA" id="ARBA00023136"/>
    </source>
</evidence>
<organism evidence="8 9">
    <name type="scientific">Nocardia arthritidis</name>
    <dbReference type="NCBI Taxonomy" id="228602"/>
    <lineage>
        <taxon>Bacteria</taxon>
        <taxon>Bacillati</taxon>
        <taxon>Actinomycetota</taxon>
        <taxon>Actinomycetes</taxon>
        <taxon>Mycobacteriales</taxon>
        <taxon>Nocardiaceae</taxon>
        <taxon>Nocardia</taxon>
    </lineage>
</organism>
<keyword evidence="3 6" id="KW-0812">Transmembrane</keyword>
<feature type="transmembrane region" description="Helical" evidence="6">
    <location>
        <begin position="67"/>
        <end position="87"/>
    </location>
</feature>
<dbReference type="Pfam" id="PF00892">
    <property type="entry name" value="EamA"/>
    <property type="match status" value="2"/>
</dbReference>
<keyword evidence="4 6" id="KW-1133">Transmembrane helix</keyword>
<feature type="domain" description="EamA" evidence="7">
    <location>
        <begin position="146"/>
        <end position="280"/>
    </location>
</feature>
<feature type="transmembrane region" description="Helical" evidence="6">
    <location>
        <begin position="207"/>
        <end position="229"/>
    </location>
</feature>
<comment type="subcellular location">
    <subcellularLocation>
        <location evidence="1">Membrane</location>
        <topology evidence="1">Multi-pass membrane protein</topology>
    </subcellularLocation>
</comment>
<evidence type="ECO:0000259" key="7">
    <source>
        <dbReference type="Pfam" id="PF00892"/>
    </source>
</evidence>
<dbReference type="AlphaFoldDB" id="A0A6G9YTT1"/>
<evidence type="ECO:0000313" key="8">
    <source>
        <dbReference type="EMBL" id="QIS16739.1"/>
    </source>
</evidence>
<feature type="transmembrane region" description="Helical" evidence="6">
    <location>
        <begin position="12"/>
        <end position="31"/>
    </location>
</feature>
<dbReference type="RefSeq" id="WP_238847000.1">
    <property type="nucleotide sequence ID" value="NZ_CP046172.1"/>
</dbReference>
<name>A0A6G9YTT1_9NOCA</name>
<keyword evidence="5 6" id="KW-0472">Membrane</keyword>
<feature type="transmembrane region" description="Helical" evidence="6">
    <location>
        <begin position="144"/>
        <end position="164"/>
    </location>
</feature>
<reference evidence="8 9" key="1">
    <citation type="journal article" date="2019" name="ACS Chem. Biol.">
        <title>Identification and Mobilization of a Cryptic Antibiotic Biosynthesis Gene Locus from a Human-Pathogenic Nocardia Isolate.</title>
        <authorList>
            <person name="Herisse M."/>
            <person name="Ishida K."/>
            <person name="Porter J.L."/>
            <person name="Howden B."/>
            <person name="Hertweck C."/>
            <person name="Stinear T.P."/>
            <person name="Pidot S.J."/>
        </authorList>
    </citation>
    <scope>NUCLEOTIDE SEQUENCE [LARGE SCALE GENOMIC DNA]</scope>
    <source>
        <strain evidence="8 9">AUSMDU00012717</strain>
    </source>
</reference>
<dbReference type="KEGG" id="nah:F5544_44680"/>
<evidence type="ECO:0000313" key="9">
    <source>
        <dbReference type="Proteomes" id="UP000503540"/>
    </source>
</evidence>
<protein>
    <submittedName>
        <fullName evidence="8">EamA family transporter</fullName>
    </submittedName>
</protein>
<feature type="domain" description="EamA" evidence="7">
    <location>
        <begin position="13"/>
        <end position="137"/>
    </location>
</feature>
<dbReference type="InterPro" id="IPR037185">
    <property type="entry name" value="EmrE-like"/>
</dbReference>
<feature type="transmembrane region" description="Helical" evidence="6">
    <location>
        <begin position="241"/>
        <end position="257"/>
    </location>
</feature>
<feature type="transmembrane region" description="Helical" evidence="6">
    <location>
        <begin position="93"/>
        <end position="115"/>
    </location>
</feature>
<proteinExistence type="inferred from homology"/>
<evidence type="ECO:0000256" key="4">
    <source>
        <dbReference type="ARBA" id="ARBA00022989"/>
    </source>
</evidence>
<keyword evidence="9" id="KW-1185">Reference proteome</keyword>
<dbReference type="Proteomes" id="UP000503540">
    <property type="component" value="Chromosome"/>
</dbReference>
<evidence type="ECO:0000256" key="6">
    <source>
        <dbReference type="SAM" id="Phobius"/>
    </source>
</evidence>
<gene>
    <name evidence="8" type="ORF">F5544_44680</name>
</gene>
<feature type="transmembrane region" description="Helical" evidence="6">
    <location>
        <begin position="37"/>
        <end position="55"/>
    </location>
</feature>
<feature type="transmembrane region" description="Helical" evidence="6">
    <location>
        <begin position="176"/>
        <end position="195"/>
    </location>
</feature>
<sequence length="300" mass="31602">MKTYFAAGVQPLFVLMWSSAFIAGIIGVGAAPSMTVLFARFGIAGVLLAAYSMLVRVKWPRGRELGHVIVAGLLLQIVQFGGFYSAMGQHVPGAVIALIQGLSPVVIALFAGFLGESITPRQWFGFAIGGVGVALAVLDKTSFSLAGLLLCVTGLLGLSLGTIYQKRYVSGVDPKAATSVHLLISAPVAGIIAWATGQLHVYDVVRFSGAIAWMVLLNSIAAFLLYFWMLRRMDATRVSRLLFVTPAVTAVAAWLIVGQPLHPLTIAGLAIGLAGMMFASRKPSAEPVRQPGPAAVLAVR</sequence>
<evidence type="ECO:0000256" key="2">
    <source>
        <dbReference type="ARBA" id="ARBA00007362"/>
    </source>
</evidence>
<dbReference type="SUPFAM" id="SSF103481">
    <property type="entry name" value="Multidrug resistance efflux transporter EmrE"/>
    <property type="match status" value="2"/>
</dbReference>
<dbReference type="Gene3D" id="1.10.3730.20">
    <property type="match status" value="1"/>
</dbReference>
<dbReference type="EMBL" id="CP046172">
    <property type="protein sequence ID" value="QIS16739.1"/>
    <property type="molecule type" value="Genomic_DNA"/>
</dbReference>
<dbReference type="InterPro" id="IPR000620">
    <property type="entry name" value="EamA_dom"/>
</dbReference>
<comment type="similarity">
    <text evidence="2">Belongs to the EamA transporter family.</text>
</comment>
<dbReference type="PANTHER" id="PTHR32322">
    <property type="entry name" value="INNER MEMBRANE TRANSPORTER"/>
    <property type="match status" value="1"/>
</dbReference>
<accession>A0A6G9YTT1</accession>